<accession>A0A8X6QF25</accession>
<dbReference type="CDD" id="cd24163">
    <property type="entry name" value="RWDD2_C"/>
    <property type="match status" value="1"/>
</dbReference>
<dbReference type="OrthoDB" id="432412at2759"/>
<keyword evidence="3" id="KW-1185">Reference proteome</keyword>
<protein>
    <submittedName>
        <fullName evidence="2">RWD domain-containing protein 2A</fullName>
    </submittedName>
</protein>
<dbReference type="SUPFAM" id="SSF54495">
    <property type="entry name" value="UBC-like"/>
    <property type="match status" value="1"/>
</dbReference>
<dbReference type="InterPro" id="IPR010541">
    <property type="entry name" value="Prp3_C"/>
</dbReference>
<dbReference type="SMART" id="SM00591">
    <property type="entry name" value="RWD"/>
    <property type="match status" value="1"/>
</dbReference>
<organism evidence="2 3">
    <name type="scientific">Nephila pilipes</name>
    <name type="common">Giant wood spider</name>
    <name type="synonym">Nephila maculata</name>
    <dbReference type="NCBI Taxonomy" id="299642"/>
    <lineage>
        <taxon>Eukaryota</taxon>
        <taxon>Metazoa</taxon>
        <taxon>Ecdysozoa</taxon>
        <taxon>Arthropoda</taxon>
        <taxon>Chelicerata</taxon>
        <taxon>Arachnida</taxon>
        <taxon>Araneae</taxon>
        <taxon>Araneomorphae</taxon>
        <taxon>Entelegynae</taxon>
        <taxon>Araneoidea</taxon>
        <taxon>Nephilidae</taxon>
        <taxon>Nephila</taxon>
    </lineage>
</organism>
<dbReference type="InterPro" id="IPR059181">
    <property type="entry name" value="RWDD2A-B_C"/>
</dbReference>
<reference evidence="2" key="1">
    <citation type="submission" date="2020-08" db="EMBL/GenBank/DDBJ databases">
        <title>Multicomponent nature underlies the extraordinary mechanical properties of spider dragline silk.</title>
        <authorList>
            <person name="Kono N."/>
            <person name="Nakamura H."/>
            <person name="Mori M."/>
            <person name="Yoshida Y."/>
            <person name="Ohtoshi R."/>
            <person name="Malay A.D."/>
            <person name="Moran D.A.P."/>
            <person name="Tomita M."/>
            <person name="Numata K."/>
            <person name="Arakawa K."/>
        </authorList>
    </citation>
    <scope>NUCLEOTIDE SEQUENCE</scope>
</reference>
<dbReference type="Pfam" id="PF05773">
    <property type="entry name" value="RWD"/>
    <property type="match status" value="1"/>
</dbReference>
<name>A0A8X6QF25_NEPPI</name>
<dbReference type="Pfam" id="PF06544">
    <property type="entry name" value="Prp3_C"/>
    <property type="match status" value="1"/>
</dbReference>
<dbReference type="InterPro" id="IPR006575">
    <property type="entry name" value="RWD_dom"/>
</dbReference>
<gene>
    <name evidence="2" type="primary">Rwdd2a</name>
    <name evidence="2" type="ORF">NPIL_684901</name>
</gene>
<dbReference type="PANTHER" id="PTHR15955:SF8">
    <property type="entry name" value="RWD DOMAIN-CONTAINING PROTEIN 2B-RELATED"/>
    <property type="match status" value="1"/>
</dbReference>
<sequence>MEEFENFNADLSEYFELQLSEVDMLVSMYSNYGEFIITLPSILTEMKKYIDGDKNYVPSEMDFTLNLNIPERSAKLEVNVSLPHEYPALKPFISVRSSELNRHQQKELNSAVSDYVNTLGINELCIISVANWLTENAQNYFSLQPPENAREKTANGKGRTKDSLCRMWIYSHHIYSKFKRKDIIDNAQDLKLTGFSLPGKPGFICVEGMKKECYEFFQQLKMMSWKKLSISKEEIEEATKHNQKIFRKFQDFQEISFQVRRGPAREYHMDMGQFLKYLDEHKCGYVFQDLFGIEGHVSNDK</sequence>
<dbReference type="AlphaFoldDB" id="A0A8X6QF25"/>
<evidence type="ECO:0000313" key="2">
    <source>
        <dbReference type="EMBL" id="GFU10259.1"/>
    </source>
</evidence>
<comment type="caution">
    <text evidence="2">The sequence shown here is derived from an EMBL/GenBank/DDBJ whole genome shotgun (WGS) entry which is preliminary data.</text>
</comment>
<evidence type="ECO:0000259" key="1">
    <source>
        <dbReference type="PROSITE" id="PS50908"/>
    </source>
</evidence>
<feature type="domain" description="RWD" evidence="1">
    <location>
        <begin position="20"/>
        <end position="140"/>
    </location>
</feature>
<dbReference type="CDD" id="cd23829">
    <property type="entry name" value="RWD_RWDD2"/>
    <property type="match status" value="1"/>
</dbReference>
<dbReference type="PIRSF" id="PIRSF038021">
    <property type="entry name" value="UCP038021_RWDD2"/>
    <property type="match status" value="1"/>
</dbReference>
<dbReference type="EMBL" id="BMAW01124953">
    <property type="protein sequence ID" value="GFU10259.1"/>
    <property type="molecule type" value="Genomic_DNA"/>
</dbReference>
<dbReference type="PANTHER" id="PTHR15955">
    <property type="entry name" value="RWD DOMAIN CONTAINING PROTEIN 2"/>
    <property type="match status" value="1"/>
</dbReference>
<evidence type="ECO:0000313" key="3">
    <source>
        <dbReference type="Proteomes" id="UP000887013"/>
    </source>
</evidence>
<dbReference type="InterPro" id="IPR017359">
    <property type="entry name" value="Phi-like"/>
</dbReference>
<dbReference type="Proteomes" id="UP000887013">
    <property type="component" value="Unassembled WGS sequence"/>
</dbReference>
<dbReference type="InterPro" id="IPR016135">
    <property type="entry name" value="UBQ-conjugating_enzyme/RWD"/>
</dbReference>
<dbReference type="Gene3D" id="3.10.110.10">
    <property type="entry name" value="Ubiquitin Conjugating Enzyme"/>
    <property type="match status" value="1"/>
</dbReference>
<proteinExistence type="predicted"/>
<dbReference type="PROSITE" id="PS50908">
    <property type="entry name" value="RWD"/>
    <property type="match status" value="1"/>
</dbReference>